<dbReference type="GO" id="GO:0005524">
    <property type="term" value="F:ATP binding"/>
    <property type="evidence" value="ECO:0007669"/>
    <property type="project" value="UniProtKB-KW"/>
</dbReference>
<keyword evidence="13" id="KW-0630">Potassium</keyword>
<evidence type="ECO:0000256" key="9">
    <source>
        <dbReference type="ARBA" id="ARBA00022679"/>
    </source>
</evidence>
<keyword evidence="10" id="KW-0547">Nucleotide-binding</keyword>
<comment type="subunit">
    <text evidence="6">Homodimer.</text>
</comment>
<accession>A0A3D8IVB2</accession>
<dbReference type="InterPro" id="IPR004619">
    <property type="entry name" value="Type_III_PanK"/>
</dbReference>
<reference evidence="17 18" key="1">
    <citation type="submission" date="2018-04" db="EMBL/GenBank/DDBJ databases">
        <title>Novel Campyloabacter and Helicobacter Species and Strains.</title>
        <authorList>
            <person name="Mannion A.J."/>
            <person name="Shen Z."/>
            <person name="Fox J.G."/>
        </authorList>
    </citation>
    <scope>NUCLEOTIDE SEQUENCE [LARGE SCALE GENOMIC DNA]</scope>
    <source>
        <strain evidence="17 18">ATCC 700242</strain>
    </source>
</reference>
<evidence type="ECO:0000256" key="6">
    <source>
        <dbReference type="ARBA" id="ARBA00011738"/>
    </source>
</evidence>
<comment type="catalytic activity">
    <reaction evidence="1">
        <text>(R)-pantothenate + ATP = (R)-4'-phosphopantothenate + ADP + H(+)</text>
        <dbReference type="Rhea" id="RHEA:16373"/>
        <dbReference type="ChEBI" id="CHEBI:10986"/>
        <dbReference type="ChEBI" id="CHEBI:15378"/>
        <dbReference type="ChEBI" id="CHEBI:29032"/>
        <dbReference type="ChEBI" id="CHEBI:30616"/>
        <dbReference type="ChEBI" id="CHEBI:456216"/>
        <dbReference type="EC" id="2.7.1.33"/>
    </reaction>
</comment>
<comment type="subcellular location">
    <subcellularLocation>
        <location evidence="4">Cytoplasm</location>
    </subcellularLocation>
</comment>
<dbReference type="Proteomes" id="UP000257067">
    <property type="component" value="Unassembled WGS sequence"/>
</dbReference>
<protein>
    <recommendedName>
        <fullName evidence="16">Type III pantothenate kinase</fullName>
        <ecNumber evidence="7">2.7.1.33</ecNumber>
    </recommendedName>
</protein>
<keyword evidence="9" id="KW-0808">Transferase</keyword>
<evidence type="ECO:0000256" key="11">
    <source>
        <dbReference type="ARBA" id="ARBA00022777"/>
    </source>
</evidence>
<keyword evidence="11 17" id="KW-0418">Kinase</keyword>
<evidence type="ECO:0000256" key="16">
    <source>
        <dbReference type="ARBA" id="ARBA00040883"/>
    </source>
</evidence>
<comment type="pathway">
    <text evidence="5">Cofactor biosynthesis; coenzyme A biosynthesis; CoA from (R)-pantothenate: step 1/5.</text>
</comment>
<gene>
    <name evidence="17" type="ORF">CQA62_03495</name>
</gene>
<evidence type="ECO:0000256" key="4">
    <source>
        <dbReference type="ARBA" id="ARBA00004496"/>
    </source>
</evidence>
<evidence type="ECO:0000256" key="2">
    <source>
        <dbReference type="ARBA" id="ARBA00001958"/>
    </source>
</evidence>
<sequence length="210" mass="23634">MILCDIGNTFLHFYQDGRVWKEKANKISTRHFENEIFYISVSCKSEESFLRCFPHAILLAPYIELDTTYVGLGIDRKSICSVIADGIIVDAGSAITIDIMQDGSHLGGYILPGVGSYLKLYSEISERLNLMPDLSLDLDLMPQNTKEAISLGILKSIIGFIQEQSCGKKIYFSGGDGKFFSKFFKNSIYNEILVFKGMLKAVEKYREIHS</sequence>
<dbReference type="AlphaFoldDB" id="A0A3D8IVB2"/>
<dbReference type="GO" id="GO:0015937">
    <property type="term" value="P:coenzyme A biosynthetic process"/>
    <property type="evidence" value="ECO:0007669"/>
    <property type="project" value="UniProtKB-UniPathway"/>
</dbReference>
<comment type="similarity">
    <text evidence="15">Belongs to the type III pantothenate kinase family.</text>
</comment>
<evidence type="ECO:0000256" key="10">
    <source>
        <dbReference type="ARBA" id="ARBA00022741"/>
    </source>
</evidence>
<evidence type="ECO:0000256" key="12">
    <source>
        <dbReference type="ARBA" id="ARBA00022840"/>
    </source>
</evidence>
<comment type="cofactor">
    <cofactor evidence="3">
        <name>NH4(+)</name>
        <dbReference type="ChEBI" id="CHEBI:28938"/>
    </cofactor>
</comment>
<dbReference type="InterPro" id="IPR043129">
    <property type="entry name" value="ATPase_NBD"/>
</dbReference>
<evidence type="ECO:0000256" key="14">
    <source>
        <dbReference type="ARBA" id="ARBA00022993"/>
    </source>
</evidence>
<dbReference type="NCBIfam" id="NF009872">
    <property type="entry name" value="PRK13333.1"/>
    <property type="match status" value="1"/>
</dbReference>
<dbReference type="Pfam" id="PF03309">
    <property type="entry name" value="Pan_kinase"/>
    <property type="match status" value="1"/>
</dbReference>
<dbReference type="RefSeq" id="WP_104725055.1">
    <property type="nucleotide sequence ID" value="NZ_FZNE01000015.1"/>
</dbReference>
<dbReference type="GO" id="GO:0005737">
    <property type="term" value="C:cytoplasm"/>
    <property type="evidence" value="ECO:0007669"/>
    <property type="project" value="UniProtKB-SubCell"/>
</dbReference>
<dbReference type="PANTHER" id="PTHR34265">
    <property type="entry name" value="TYPE III PANTOTHENATE KINASE"/>
    <property type="match status" value="1"/>
</dbReference>
<proteinExistence type="inferred from homology"/>
<dbReference type="EMBL" id="NXLU01000003">
    <property type="protein sequence ID" value="RDU69217.1"/>
    <property type="molecule type" value="Genomic_DNA"/>
</dbReference>
<keyword evidence="14" id="KW-0173">Coenzyme A biosynthesis</keyword>
<evidence type="ECO:0000256" key="15">
    <source>
        <dbReference type="ARBA" id="ARBA00038036"/>
    </source>
</evidence>
<dbReference type="UniPathway" id="UPA00241">
    <property type="reaction ID" value="UER00352"/>
</dbReference>
<evidence type="ECO:0000256" key="5">
    <source>
        <dbReference type="ARBA" id="ARBA00005225"/>
    </source>
</evidence>
<evidence type="ECO:0000256" key="1">
    <source>
        <dbReference type="ARBA" id="ARBA00001206"/>
    </source>
</evidence>
<name>A0A3D8IVB2_9HELI</name>
<comment type="caution">
    <text evidence="17">The sequence shown here is derived from an EMBL/GenBank/DDBJ whole genome shotgun (WGS) entry which is preliminary data.</text>
</comment>
<comment type="cofactor">
    <cofactor evidence="2">
        <name>K(+)</name>
        <dbReference type="ChEBI" id="CHEBI:29103"/>
    </cofactor>
</comment>
<keyword evidence="12" id="KW-0067">ATP-binding</keyword>
<evidence type="ECO:0000256" key="8">
    <source>
        <dbReference type="ARBA" id="ARBA00022490"/>
    </source>
</evidence>
<keyword evidence="18" id="KW-1185">Reference proteome</keyword>
<organism evidence="17 18">
    <name type="scientific">Helicobacter cholecystus</name>
    <dbReference type="NCBI Taxonomy" id="45498"/>
    <lineage>
        <taxon>Bacteria</taxon>
        <taxon>Pseudomonadati</taxon>
        <taxon>Campylobacterota</taxon>
        <taxon>Epsilonproteobacteria</taxon>
        <taxon>Campylobacterales</taxon>
        <taxon>Helicobacteraceae</taxon>
        <taxon>Helicobacter</taxon>
    </lineage>
</organism>
<dbReference type="Gene3D" id="3.30.420.40">
    <property type="match status" value="2"/>
</dbReference>
<evidence type="ECO:0000256" key="7">
    <source>
        <dbReference type="ARBA" id="ARBA00012102"/>
    </source>
</evidence>
<keyword evidence="8" id="KW-0963">Cytoplasm</keyword>
<dbReference type="SUPFAM" id="SSF53067">
    <property type="entry name" value="Actin-like ATPase domain"/>
    <property type="match status" value="2"/>
</dbReference>
<dbReference type="EC" id="2.7.1.33" evidence="7"/>
<evidence type="ECO:0000313" key="18">
    <source>
        <dbReference type="Proteomes" id="UP000257067"/>
    </source>
</evidence>
<dbReference type="OrthoDB" id="5347692at2"/>
<evidence type="ECO:0000256" key="13">
    <source>
        <dbReference type="ARBA" id="ARBA00022958"/>
    </source>
</evidence>
<evidence type="ECO:0000313" key="17">
    <source>
        <dbReference type="EMBL" id="RDU69217.1"/>
    </source>
</evidence>
<evidence type="ECO:0000256" key="3">
    <source>
        <dbReference type="ARBA" id="ARBA00001972"/>
    </source>
</evidence>
<dbReference type="NCBIfam" id="TIGR00671">
    <property type="entry name" value="baf"/>
    <property type="match status" value="1"/>
</dbReference>
<dbReference type="PANTHER" id="PTHR34265:SF1">
    <property type="entry name" value="TYPE III PANTOTHENATE KINASE"/>
    <property type="match status" value="1"/>
</dbReference>
<dbReference type="GO" id="GO:0004594">
    <property type="term" value="F:pantothenate kinase activity"/>
    <property type="evidence" value="ECO:0007669"/>
    <property type="project" value="UniProtKB-EC"/>
</dbReference>